<protein>
    <submittedName>
        <fullName evidence="1">Uncharacterized protein</fullName>
    </submittedName>
</protein>
<reference evidence="1" key="1">
    <citation type="submission" date="2020-03" db="EMBL/GenBank/DDBJ databases">
        <title>Castanea mollissima Vanexum genome sequencing.</title>
        <authorList>
            <person name="Staton M."/>
        </authorList>
    </citation>
    <scope>NUCLEOTIDE SEQUENCE</scope>
    <source>
        <tissue evidence="1">Leaf</tissue>
    </source>
</reference>
<gene>
    <name evidence="1" type="ORF">CMV_007511</name>
</gene>
<organism evidence="1 2">
    <name type="scientific">Castanea mollissima</name>
    <name type="common">Chinese chestnut</name>
    <dbReference type="NCBI Taxonomy" id="60419"/>
    <lineage>
        <taxon>Eukaryota</taxon>
        <taxon>Viridiplantae</taxon>
        <taxon>Streptophyta</taxon>
        <taxon>Embryophyta</taxon>
        <taxon>Tracheophyta</taxon>
        <taxon>Spermatophyta</taxon>
        <taxon>Magnoliopsida</taxon>
        <taxon>eudicotyledons</taxon>
        <taxon>Gunneridae</taxon>
        <taxon>Pentapetalae</taxon>
        <taxon>rosids</taxon>
        <taxon>fabids</taxon>
        <taxon>Fagales</taxon>
        <taxon>Fagaceae</taxon>
        <taxon>Castanea</taxon>
    </lineage>
</organism>
<name>A0A8J4RHZ6_9ROSI</name>
<dbReference type="AlphaFoldDB" id="A0A8J4RHZ6"/>
<keyword evidence="2" id="KW-1185">Reference proteome</keyword>
<sequence length="106" mass="11700">MALFQGSIFTAVSLRGSHIWWSLWFDVANQGGAVLAVDRGSYGLVALMGLIYEDGRWKEKEKKTLCAKCCAGSLRFLGIGTSMAEEKDAFYVVRKGDIVGIVQEFE</sequence>
<dbReference type="EMBL" id="JRKL02000747">
    <property type="protein sequence ID" value="KAF3968619.1"/>
    <property type="molecule type" value="Genomic_DNA"/>
</dbReference>
<proteinExistence type="predicted"/>
<evidence type="ECO:0000313" key="1">
    <source>
        <dbReference type="EMBL" id="KAF3968619.1"/>
    </source>
</evidence>
<accession>A0A8J4RHZ6</accession>
<dbReference type="Proteomes" id="UP000737018">
    <property type="component" value="Unassembled WGS sequence"/>
</dbReference>
<evidence type="ECO:0000313" key="2">
    <source>
        <dbReference type="Proteomes" id="UP000737018"/>
    </source>
</evidence>
<comment type="caution">
    <text evidence="1">The sequence shown here is derived from an EMBL/GenBank/DDBJ whole genome shotgun (WGS) entry which is preliminary data.</text>
</comment>